<proteinExistence type="predicted"/>
<dbReference type="CDD" id="cd07821">
    <property type="entry name" value="PYR_PYL_RCAR_like"/>
    <property type="match status" value="1"/>
</dbReference>
<dbReference type="OrthoDB" id="4459407at2"/>
<dbReference type="AlphaFoldDB" id="A0A545UJ87"/>
<dbReference type="InterPro" id="IPR019587">
    <property type="entry name" value="Polyketide_cyclase/dehydratase"/>
</dbReference>
<accession>A0A545UJ87</accession>
<dbReference type="SUPFAM" id="SSF55961">
    <property type="entry name" value="Bet v1-like"/>
    <property type="match status" value="1"/>
</dbReference>
<dbReference type="EMBL" id="VIKS01000001">
    <property type="protein sequence ID" value="TQV89530.1"/>
    <property type="molecule type" value="Genomic_DNA"/>
</dbReference>
<sequence>MKITKTIVIDKPASDVWKVVGEDFDQAYQWMSPVIHSHAIEKQHQSNNAPMKGRICEFSDKPNGVYAEEFITNYDEKEKTINFDVIPKNTPALMPIRKNQIQISVKALGPNQSEVIWTSVPDIKTFGILLSPLLKMGLGNFFTKILGELKTFTESTLPPAPNAA</sequence>
<evidence type="ECO:0000313" key="1">
    <source>
        <dbReference type="EMBL" id="TQV89530.1"/>
    </source>
</evidence>
<dbReference type="Pfam" id="PF10604">
    <property type="entry name" value="Polyketide_cyc2"/>
    <property type="match status" value="1"/>
</dbReference>
<gene>
    <name evidence="1" type="ORF">FLL46_01205</name>
</gene>
<dbReference type="Proteomes" id="UP000315439">
    <property type="component" value="Unassembled WGS sequence"/>
</dbReference>
<organism evidence="1 2">
    <name type="scientific">Aliikangiella coralliicola</name>
    <dbReference type="NCBI Taxonomy" id="2592383"/>
    <lineage>
        <taxon>Bacteria</taxon>
        <taxon>Pseudomonadati</taxon>
        <taxon>Pseudomonadota</taxon>
        <taxon>Gammaproteobacteria</taxon>
        <taxon>Oceanospirillales</taxon>
        <taxon>Pleioneaceae</taxon>
        <taxon>Aliikangiella</taxon>
    </lineage>
</organism>
<keyword evidence="2" id="KW-1185">Reference proteome</keyword>
<name>A0A545UJ87_9GAMM</name>
<dbReference type="RefSeq" id="WP_142891594.1">
    <property type="nucleotide sequence ID" value="NZ_ML660160.1"/>
</dbReference>
<dbReference type="Gene3D" id="3.30.530.20">
    <property type="match status" value="1"/>
</dbReference>
<comment type="caution">
    <text evidence="1">The sequence shown here is derived from an EMBL/GenBank/DDBJ whole genome shotgun (WGS) entry which is preliminary data.</text>
</comment>
<protein>
    <submittedName>
        <fullName evidence="1">SRPBCC family protein</fullName>
    </submittedName>
</protein>
<dbReference type="InterPro" id="IPR023393">
    <property type="entry name" value="START-like_dom_sf"/>
</dbReference>
<evidence type="ECO:0000313" key="2">
    <source>
        <dbReference type="Proteomes" id="UP000315439"/>
    </source>
</evidence>
<reference evidence="1 2" key="1">
    <citation type="submission" date="2019-07" db="EMBL/GenBank/DDBJ databases">
        <title>Draft genome for Aliikangiella sp. M105.</title>
        <authorList>
            <person name="Wang G."/>
        </authorList>
    </citation>
    <scope>NUCLEOTIDE SEQUENCE [LARGE SCALE GENOMIC DNA]</scope>
    <source>
        <strain evidence="1 2">M105</strain>
    </source>
</reference>